<dbReference type="GO" id="GO:0046677">
    <property type="term" value="P:response to antibiotic"/>
    <property type="evidence" value="ECO:0007669"/>
    <property type="project" value="TreeGrafter"/>
</dbReference>
<name>A0A0F4QK13_9GAMM</name>
<organism evidence="2 3">
    <name type="scientific">Pseudoalteromonas rubra</name>
    <dbReference type="NCBI Taxonomy" id="43658"/>
    <lineage>
        <taxon>Bacteria</taxon>
        <taxon>Pseudomonadati</taxon>
        <taxon>Pseudomonadota</taxon>
        <taxon>Gammaproteobacteria</taxon>
        <taxon>Alteromonadales</taxon>
        <taxon>Pseudoalteromonadaceae</taxon>
        <taxon>Pseudoalteromonas</taxon>
    </lineage>
</organism>
<dbReference type="InterPro" id="IPR031347">
    <property type="entry name" value="AmpE"/>
</dbReference>
<dbReference type="AlphaFoldDB" id="A0A0F4QK13"/>
<evidence type="ECO:0000313" key="3">
    <source>
        <dbReference type="Proteomes" id="UP000033452"/>
    </source>
</evidence>
<dbReference type="RefSeq" id="WP_046006251.1">
    <property type="nucleotide sequence ID" value="NZ_JXYA01000042.1"/>
</dbReference>
<dbReference type="EMBL" id="JXYA01000042">
    <property type="protein sequence ID" value="KJZ06997.1"/>
    <property type="molecule type" value="Genomic_DNA"/>
</dbReference>
<dbReference type="OrthoDB" id="9811967at2"/>
<feature type="transmembrane region" description="Helical" evidence="1">
    <location>
        <begin position="144"/>
        <end position="165"/>
    </location>
</feature>
<dbReference type="Pfam" id="PF17113">
    <property type="entry name" value="AmpE"/>
    <property type="match status" value="1"/>
</dbReference>
<feature type="transmembrane region" description="Helical" evidence="1">
    <location>
        <begin position="45"/>
        <end position="66"/>
    </location>
</feature>
<feature type="transmembrane region" description="Helical" evidence="1">
    <location>
        <begin position="277"/>
        <end position="293"/>
    </location>
</feature>
<dbReference type="PANTHER" id="PTHR38684">
    <property type="entry name" value="PROTEIN AMPE"/>
    <property type="match status" value="1"/>
</dbReference>
<comment type="caution">
    <text evidence="2">The sequence shown here is derived from an EMBL/GenBank/DDBJ whole genome shotgun (WGS) entry which is preliminary data.</text>
</comment>
<gene>
    <name evidence="2" type="ORF">TW77_17450</name>
</gene>
<reference evidence="2 3" key="1">
    <citation type="journal article" date="2015" name="BMC Genomics">
        <title>Genome mining reveals unlocked bioactive potential of marine Gram-negative bacteria.</title>
        <authorList>
            <person name="Machado H."/>
            <person name="Sonnenschein E.C."/>
            <person name="Melchiorsen J."/>
            <person name="Gram L."/>
        </authorList>
    </citation>
    <scope>NUCLEOTIDE SEQUENCE [LARGE SCALE GENOMIC DNA]</scope>
    <source>
        <strain evidence="2 3">S2471</strain>
    </source>
</reference>
<dbReference type="GO" id="GO:0005886">
    <property type="term" value="C:plasma membrane"/>
    <property type="evidence" value="ECO:0007669"/>
    <property type="project" value="TreeGrafter"/>
</dbReference>
<feature type="transmembrane region" description="Helical" evidence="1">
    <location>
        <begin position="201"/>
        <end position="220"/>
    </location>
</feature>
<keyword evidence="3" id="KW-1185">Reference proteome</keyword>
<dbReference type="NCBIfam" id="NF008219">
    <property type="entry name" value="PRK10987.1"/>
    <property type="match status" value="1"/>
</dbReference>
<dbReference type="PANTHER" id="PTHR38684:SF1">
    <property type="entry name" value="PROTEIN AMPE"/>
    <property type="match status" value="1"/>
</dbReference>
<keyword evidence="1" id="KW-0812">Transmembrane</keyword>
<protein>
    <submittedName>
        <fullName evidence="2">Regulatory protein</fullName>
    </submittedName>
</protein>
<dbReference type="PATRIC" id="fig|43658.5.peg.3685"/>
<evidence type="ECO:0000313" key="2">
    <source>
        <dbReference type="EMBL" id="KJZ06997.1"/>
    </source>
</evidence>
<sequence length="294" mass="33680">MMLISIIIALVIERLGARSEHWQIDFYLGKYLALSKKQLSEKGMFGSDFGVMIWFVLPTILVALVYHLSDFVLFQLILNVLILLVCFGCGRYRRLYKGYLNALTRGDSEAVTLYALQMGQERTETERNGETFGQTLVWINFQHYCAVMFWFVMLGAPGAVLYASVRYLVETLTERQEDDLPAQVSLLRSLLGTHTKRFTKLLFWLNWLPARVASFGYLIIGNFTKGTGCWLKYLLDFDTPNRQVVSEIALAAEQIEQQFFGCTYEATCMMRLVKRNILFFLVLTALLTLFGGLS</sequence>
<dbReference type="Proteomes" id="UP000033452">
    <property type="component" value="Unassembled WGS sequence"/>
</dbReference>
<accession>A0A0F4QK13</accession>
<dbReference type="InterPro" id="IPR052966">
    <property type="entry name" value="Beta-lactamase_Reg"/>
</dbReference>
<keyword evidence="1" id="KW-1133">Transmembrane helix</keyword>
<evidence type="ECO:0000256" key="1">
    <source>
        <dbReference type="SAM" id="Phobius"/>
    </source>
</evidence>
<proteinExistence type="predicted"/>
<feature type="transmembrane region" description="Helical" evidence="1">
    <location>
        <begin position="72"/>
        <end position="90"/>
    </location>
</feature>
<keyword evidence="1" id="KW-0472">Membrane</keyword>